<proteinExistence type="inferred from homology"/>
<sequence length="444" mass="49626">MANYARIAETGKPRVVVVGGGFGGLELVKSLEKADVQVILIDKQNFLTFQPLLYQVATSGVDADSIVHPFRKILHNQENFYFRLAEVQSVDTQRQFVETSIGLIKYDFLVIATGATTNYFGNDQMEQNAISMKNISDATTLRNTILCNFENALQLDDEVQLNSLMDYVIVGGGPTGVELAGALCELRKYVFPKDYRELNFKEMDIHLIQSGDQLLKGMSGEASLKALEYLQDLGVKVWLNRRVKTYDGYTVTMDSGETLITRTLIWAAGVKAAPVDGIRKESLLKGGRLQVDQYNRVAGYENVFAIGDVAAMVTETNPQGHPMLAQPAMQQGELLGENIANIIAGKTLHPFEYKDRGAMATVGRNRAVADLKLFNKEIKTQGFLAWLIWMFIHLISIIGFRNKLAVITNWVWNYFTFNSDNRLILGNKQENIPIAETITHKTLI</sequence>
<reference evidence="13" key="1">
    <citation type="journal article" date="2019" name="Int. J. Syst. Evol. Microbiol.">
        <title>The Global Catalogue of Microorganisms (GCM) 10K type strain sequencing project: providing services to taxonomists for standard genome sequencing and annotation.</title>
        <authorList>
            <consortium name="The Broad Institute Genomics Platform"/>
            <consortium name="The Broad Institute Genome Sequencing Center for Infectious Disease"/>
            <person name="Wu L."/>
            <person name="Ma J."/>
        </authorList>
    </citation>
    <scope>NUCLEOTIDE SEQUENCE [LARGE SCALE GENOMIC DNA]</scope>
    <source>
        <strain evidence="13">CGMCC 4.1782</strain>
    </source>
</reference>
<protein>
    <recommendedName>
        <fullName evidence="2">NADH:ubiquinone reductase (non-electrogenic)</fullName>
        <ecNumber evidence="2">1.6.5.9</ecNumber>
    </recommendedName>
</protein>
<keyword evidence="7" id="KW-0520">NAD</keyword>
<comment type="catalytic activity">
    <reaction evidence="8">
        <text>a quinone + NADH + H(+) = a quinol + NAD(+)</text>
        <dbReference type="Rhea" id="RHEA:46160"/>
        <dbReference type="ChEBI" id="CHEBI:15378"/>
        <dbReference type="ChEBI" id="CHEBI:24646"/>
        <dbReference type="ChEBI" id="CHEBI:57540"/>
        <dbReference type="ChEBI" id="CHEBI:57945"/>
        <dbReference type="ChEBI" id="CHEBI:132124"/>
        <dbReference type="EC" id="1.6.5.9"/>
    </reaction>
</comment>
<dbReference type="RefSeq" id="WP_250430383.1">
    <property type="nucleotide sequence ID" value="NZ_JALPRR010000003.1"/>
</dbReference>
<dbReference type="InterPro" id="IPR054585">
    <property type="entry name" value="NDH2-like_C"/>
</dbReference>
<feature type="domain" description="FAD/NAD(P)-binding" evidence="10">
    <location>
        <begin position="14"/>
        <end position="332"/>
    </location>
</feature>
<dbReference type="Gene3D" id="3.50.50.100">
    <property type="match status" value="1"/>
</dbReference>
<evidence type="ECO:0000256" key="7">
    <source>
        <dbReference type="ARBA" id="ARBA00023027"/>
    </source>
</evidence>
<evidence type="ECO:0000259" key="10">
    <source>
        <dbReference type="Pfam" id="PF07992"/>
    </source>
</evidence>
<dbReference type="InterPro" id="IPR036188">
    <property type="entry name" value="FAD/NAD-bd_sf"/>
</dbReference>
<evidence type="ECO:0000256" key="3">
    <source>
        <dbReference type="ARBA" id="ARBA00022630"/>
    </source>
</evidence>
<name>A0ABW5CYD9_9BACT</name>
<keyword evidence="5" id="KW-0809">Transit peptide</keyword>
<dbReference type="PANTHER" id="PTHR43706:SF47">
    <property type="entry name" value="EXTERNAL NADH-UBIQUINONE OXIDOREDUCTASE 1, MITOCHONDRIAL-RELATED"/>
    <property type="match status" value="1"/>
</dbReference>
<evidence type="ECO:0000256" key="1">
    <source>
        <dbReference type="ARBA" id="ARBA00005272"/>
    </source>
</evidence>
<evidence type="ECO:0000313" key="12">
    <source>
        <dbReference type="EMBL" id="MFD2247451.1"/>
    </source>
</evidence>
<comment type="similarity">
    <text evidence="1">Belongs to the NADH dehydrogenase family.</text>
</comment>
<dbReference type="PRINTS" id="PR00368">
    <property type="entry name" value="FADPNR"/>
</dbReference>
<keyword evidence="9" id="KW-0812">Transmembrane</keyword>
<dbReference type="InterPro" id="IPR023753">
    <property type="entry name" value="FAD/NAD-binding_dom"/>
</dbReference>
<evidence type="ECO:0000256" key="5">
    <source>
        <dbReference type="ARBA" id="ARBA00022946"/>
    </source>
</evidence>
<evidence type="ECO:0000259" key="11">
    <source>
        <dbReference type="Pfam" id="PF22366"/>
    </source>
</evidence>
<keyword evidence="9" id="KW-0472">Membrane</keyword>
<evidence type="ECO:0000313" key="13">
    <source>
        <dbReference type="Proteomes" id="UP001597374"/>
    </source>
</evidence>
<dbReference type="PRINTS" id="PR00411">
    <property type="entry name" value="PNDRDTASEI"/>
</dbReference>
<evidence type="ECO:0000256" key="2">
    <source>
        <dbReference type="ARBA" id="ARBA00012637"/>
    </source>
</evidence>
<evidence type="ECO:0000256" key="6">
    <source>
        <dbReference type="ARBA" id="ARBA00023002"/>
    </source>
</evidence>
<gene>
    <name evidence="12" type="ORF">ACFSKP_14380</name>
</gene>
<keyword evidence="4" id="KW-0274">FAD</keyword>
<dbReference type="Proteomes" id="UP001597374">
    <property type="component" value="Unassembled WGS sequence"/>
</dbReference>
<dbReference type="EC" id="1.6.5.9" evidence="2"/>
<keyword evidence="13" id="KW-1185">Reference proteome</keyword>
<organism evidence="12 13">
    <name type="scientific">Pontibacter ruber</name>
    <dbReference type="NCBI Taxonomy" id="1343895"/>
    <lineage>
        <taxon>Bacteria</taxon>
        <taxon>Pseudomonadati</taxon>
        <taxon>Bacteroidota</taxon>
        <taxon>Cytophagia</taxon>
        <taxon>Cytophagales</taxon>
        <taxon>Hymenobacteraceae</taxon>
        <taxon>Pontibacter</taxon>
    </lineage>
</organism>
<dbReference type="EMBL" id="JBHUIM010000002">
    <property type="protein sequence ID" value="MFD2247451.1"/>
    <property type="molecule type" value="Genomic_DNA"/>
</dbReference>
<dbReference type="GO" id="GO:0016491">
    <property type="term" value="F:oxidoreductase activity"/>
    <property type="evidence" value="ECO:0007669"/>
    <property type="project" value="UniProtKB-KW"/>
</dbReference>
<dbReference type="SUPFAM" id="SSF51905">
    <property type="entry name" value="FAD/NAD(P)-binding domain"/>
    <property type="match status" value="1"/>
</dbReference>
<dbReference type="InterPro" id="IPR045024">
    <property type="entry name" value="NDH-2"/>
</dbReference>
<keyword evidence="6 12" id="KW-0560">Oxidoreductase</keyword>
<feature type="domain" description="External alternative NADH-ubiquinone oxidoreductase-like C-terminal" evidence="11">
    <location>
        <begin position="356"/>
        <end position="415"/>
    </location>
</feature>
<dbReference type="Pfam" id="PF22366">
    <property type="entry name" value="NDH2_C"/>
    <property type="match status" value="1"/>
</dbReference>
<feature type="transmembrane region" description="Helical" evidence="9">
    <location>
        <begin position="383"/>
        <end position="400"/>
    </location>
</feature>
<keyword evidence="3" id="KW-0285">Flavoprotein</keyword>
<dbReference type="Pfam" id="PF07992">
    <property type="entry name" value="Pyr_redox_2"/>
    <property type="match status" value="1"/>
</dbReference>
<dbReference type="PANTHER" id="PTHR43706">
    <property type="entry name" value="NADH DEHYDROGENASE"/>
    <property type="match status" value="1"/>
</dbReference>
<keyword evidence="9" id="KW-1133">Transmembrane helix</keyword>
<accession>A0ABW5CYD9</accession>
<evidence type="ECO:0000256" key="8">
    <source>
        <dbReference type="ARBA" id="ARBA00047599"/>
    </source>
</evidence>
<comment type="caution">
    <text evidence="12">The sequence shown here is derived from an EMBL/GenBank/DDBJ whole genome shotgun (WGS) entry which is preliminary data.</text>
</comment>
<evidence type="ECO:0000256" key="9">
    <source>
        <dbReference type="SAM" id="Phobius"/>
    </source>
</evidence>
<evidence type="ECO:0000256" key="4">
    <source>
        <dbReference type="ARBA" id="ARBA00022827"/>
    </source>
</evidence>